<evidence type="ECO:0008006" key="4">
    <source>
        <dbReference type="Google" id="ProtNLM"/>
    </source>
</evidence>
<keyword evidence="3" id="KW-1185">Reference proteome</keyword>
<dbReference type="AlphaFoldDB" id="A0AAN9UTU4"/>
<name>A0AAN9UTU4_9PEZI</name>
<proteinExistence type="predicted"/>
<dbReference type="SUPFAM" id="SSF50044">
    <property type="entry name" value="SH3-domain"/>
    <property type="match status" value="1"/>
</dbReference>
<comment type="caution">
    <text evidence="2">The sequence shown here is derived from an EMBL/GenBank/DDBJ whole genome shotgun (WGS) entry which is preliminary data.</text>
</comment>
<feature type="region of interest" description="Disordered" evidence="1">
    <location>
        <begin position="835"/>
        <end position="855"/>
    </location>
</feature>
<protein>
    <recommendedName>
        <fullName evidence="4">SH3 domain-containing protein</fullName>
    </recommendedName>
</protein>
<organism evidence="2 3">
    <name type="scientific">Diatrype stigma</name>
    <dbReference type="NCBI Taxonomy" id="117547"/>
    <lineage>
        <taxon>Eukaryota</taxon>
        <taxon>Fungi</taxon>
        <taxon>Dikarya</taxon>
        <taxon>Ascomycota</taxon>
        <taxon>Pezizomycotina</taxon>
        <taxon>Sordariomycetes</taxon>
        <taxon>Xylariomycetidae</taxon>
        <taxon>Xylariales</taxon>
        <taxon>Diatrypaceae</taxon>
        <taxon>Diatrype</taxon>
    </lineage>
</organism>
<dbReference type="Gene3D" id="2.30.30.40">
    <property type="entry name" value="SH3 Domains"/>
    <property type="match status" value="1"/>
</dbReference>
<feature type="compositionally biased region" description="Basic and acidic residues" evidence="1">
    <location>
        <begin position="274"/>
        <end position="291"/>
    </location>
</feature>
<dbReference type="Proteomes" id="UP001320420">
    <property type="component" value="Unassembled WGS sequence"/>
</dbReference>
<dbReference type="EMBL" id="JAKJXP020000081">
    <property type="protein sequence ID" value="KAK7748448.1"/>
    <property type="molecule type" value="Genomic_DNA"/>
</dbReference>
<reference evidence="2 3" key="1">
    <citation type="submission" date="2024-02" db="EMBL/GenBank/DDBJ databases">
        <title>De novo assembly and annotation of 12 fungi associated with fruit tree decline syndrome in Ontario, Canada.</title>
        <authorList>
            <person name="Sulman M."/>
            <person name="Ellouze W."/>
            <person name="Ilyukhin E."/>
        </authorList>
    </citation>
    <scope>NUCLEOTIDE SEQUENCE [LARGE SCALE GENOMIC DNA]</scope>
    <source>
        <strain evidence="2 3">M11/M66-122</strain>
    </source>
</reference>
<accession>A0AAN9UTU4</accession>
<feature type="compositionally biased region" description="Polar residues" evidence="1">
    <location>
        <begin position="141"/>
        <end position="163"/>
    </location>
</feature>
<evidence type="ECO:0000256" key="1">
    <source>
        <dbReference type="SAM" id="MobiDB-lite"/>
    </source>
</evidence>
<evidence type="ECO:0000313" key="2">
    <source>
        <dbReference type="EMBL" id="KAK7748448.1"/>
    </source>
</evidence>
<feature type="compositionally biased region" description="Polar residues" evidence="1">
    <location>
        <begin position="355"/>
        <end position="369"/>
    </location>
</feature>
<gene>
    <name evidence="2" type="ORF">SLS62_008604</name>
</gene>
<feature type="compositionally biased region" description="Polar residues" evidence="1">
    <location>
        <begin position="313"/>
        <end position="325"/>
    </location>
</feature>
<dbReference type="InterPro" id="IPR036028">
    <property type="entry name" value="SH3-like_dom_sf"/>
</dbReference>
<feature type="region of interest" description="Disordered" evidence="1">
    <location>
        <begin position="135"/>
        <end position="242"/>
    </location>
</feature>
<feature type="compositionally biased region" description="Basic and acidic residues" evidence="1">
    <location>
        <begin position="199"/>
        <end position="209"/>
    </location>
</feature>
<feature type="compositionally biased region" description="Polar residues" evidence="1">
    <location>
        <begin position="835"/>
        <end position="850"/>
    </location>
</feature>
<evidence type="ECO:0000313" key="3">
    <source>
        <dbReference type="Proteomes" id="UP001320420"/>
    </source>
</evidence>
<feature type="compositionally biased region" description="Low complexity" evidence="1">
    <location>
        <begin position="293"/>
        <end position="306"/>
    </location>
</feature>
<sequence length="891" mass="97748">MADEAERLVIAPFREIVEKGSAALQNAQDVEEDKAADMVKAAQSLLKEGERALKRIEPLCSKNYSEYGVNFIDAVKEHDELAQYRSELEDLLWDFDDYIEVDEFDAEKFDQLQKASRRAAPKVLDILKRMKLVTPHPRPYSMSSASRTQTPTNTAGIRTSSQGIPVDEDGQVLSPRMEAVAGPDEGLNGRPGTTVINDDLGRRDSHRSGLSEPISEPFPRPPSVDPWQFDKAPPTASGEPLEGDALQRRLLVGTDSPTLYPTALLSAVNPHNQSVEERRASAPKDDEDRRMRAASQSAGAGSEGSFSPPPQSARWTSSTYGSNESAPAPLQVNRRQKMSPDPGRSPTNGDEAISKSHNYSTSRSPSDASVFSFPPSFTRGEKLEKSHGRGSSLGNEQMFPTRQASLPTHKLNLQLHPPKRQPSAESVNSSVFDIIEYASSGSPVTNVNTNINMKRSSTMSAAPSSPYSPIVLQPPAYPSHPIPYRQPGRGDISPTGTIGNQSMLTLQGESGGEPVRFTPSILDGLIPVESEGSVHNMPLSLRQTDCSIGPNSSFYKLKGFCKGAEDAKRGGPGFKKIKRPAAAGNFTANSIGFRLRILQKSHLSVRHVEEQLYGCVFCIQQGKTNEESDATVFFTQKQLLLHLARHPRPLPAVPGLTVIEGSDMPPDLKDNFDLHFPNPPIRSVMTGIMPEISKLPTAVATETRKYQNGVMRTPPDRTPVLHFAVGAKIVGIEFPPKYEGKWGLGWHDGVRAAFETDTVLLDAPPKGEIRMQGTSNVQAVARWKWNQKGGDEKWLRFDKGDVIKNISWSHKDHWCWSGTSAKGWGVFPQSHLEPSSIQTVQPGDSGSVSSGEKKPTWLSIRRNADRKFPFISEDNPNPSTVPTFAAVRFFN</sequence>
<feature type="region of interest" description="Disordered" evidence="1">
    <location>
        <begin position="265"/>
        <end position="397"/>
    </location>
</feature>